<sequence length="147" mass="16130">MVLFDRPTPSWDVGANSVRLERPDLIHVVFRGPNELQDVLEIQQILFAVGDRFGPVDLLLGLGELESLGAGARGAWARVSRSYPFRNGFAYGASFGIRTLVHTTHRAGRIISPAFFQWDLSFFPTEAAARAHIEAKRAPAECAPSPA</sequence>
<dbReference type="Proteomes" id="UP000309215">
    <property type="component" value="Unassembled WGS sequence"/>
</dbReference>
<accession>A0A4U1JFW7</accession>
<keyword evidence="2" id="KW-1185">Reference proteome</keyword>
<evidence type="ECO:0008006" key="3">
    <source>
        <dbReference type="Google" id="ProtNLM"/>
    </source>
</evidence>
<dbReference type="RefSeq" id="WP_136929091.1">
    <property type="nucleotide sequence ID" value="NZ_SSMQ01000010.1"/>
</dbReference>
<dbReference type="EMBL" id="SSMQ01000010">
    <property type="protein sequence ID" value="TKD09418.1"/>
    <property type="molecule type" value="Genomic_DNA"/>
</dbReference>
<name>A0A4U1JFW7_9BACT</name>
<reference evidence="1 2" key="1">
    <citation type="submission" date="2019-04" db="EMBL/GenBank/DDBJ databases">
        <authorList>
            <person name="Li Y."/>
            <person name="Wang J."/>
        </authorList>
    </citation>
    <scope>NUCLEOTIDE SEQUENCE [LARGE SCALE GENOMIC DNA]</scope>
    <source>
        <strain evidence="1 2">DSM 14668</strain>
    </source>
</reference>
<protein>
    <recommendedName>
        <fullName evidence="3">STAS/SEC14 domain-containing protein</fullName>
    </recommendedName>
</protein>
<comment type="caution">
    <text evidence="1">The sequence shown here is derived from an EMBL/GenBank/DDBJ whole genome shotgun (WGS) entry which is preliminary data.</text>
</comment>
<dbReference type="OrthoDB" id="5523140at2"/>
<evidence type="ECO:0000313" key="1">
    <source>
        <dbReference type="EMBL" id="TKD09418.1"/>
    </source>
</evidence>
<gene>
    <name evidence="1" type="ORF">E8A74_11875</name>
</gene>
<evidence type="ECO:0000313" key="2">
    <source>
        <dbReference type="Proteomes" id="UP000309215"/>
    </source>
</evidence>
<proteinExistence type="predicted"/>
<organism evidence="1 2">
    <name type="scientific">Polyangium fumosum</name>
    <dbReference type="NCBI Taxonomy" id="889272"/>
    <lineage>
        <taxon>Bacteria</taxon>
        <taxon>Pseudomonadati</taxon>
        <taxon>Myxococcota</taxon>
        <taxon>Polyangia</taxon>
        <taxon>Polyangiales</taxon>
        <taxon>Polyangiaceae</taxon>
        <taxon>Polyangium</taxon>
    </lineage>
</organism>
<dbReference type="AlphaFoldDB" id="A0A4U1JFW7"/>